<reference evidence="3" key="1">
    <citation type="submission" date="2021-10" db="EMBL/GenBank/DDBJ databases">
        <title>De novo Genome Assembly of Clathrus columnatus (Basidiomycota, Fungi) Using Illumina and Nanopore Sequence Data.</title>
        <authorList>
            <person name="Ogiso-Tanaka E."/>
            <person name="Itagaki H."/>
            <person name="Hosoya T."/>
            <person name="Hosaka K."/>
        </authorList>
    </citation>
    <scope>NUCLEOTIDE SEQUENCE</scope>
    <source>
        <strain evidence="3">MO-923</strain>
    </source>
</reference>
<dbReference type="AlphaFoldDB" id="A0AAV5AST2"/>
<evidence type="ECO:0000256" key="2">
    <source>
        <dbReference type="ARBA" id="ARBA00022857"/>
    </source>
</evidence>
<keyword evidence="2" id="KW-0521">NADP</keyword>
<name>A0AAV5AST2_9AGAM</name>
<dbReference type="Gene3D" id="3.40.50.720">
    <property type="entry name" value="NAD(P)-binding Rossmann-like Domain"/>
    <property type="match status" value="1"/>
</dbReference>
<dbReference type="PRINTS" id="PR00081">
    <property type="entry name" value="GDHRDH"/>
</dbReference>
<dbReference type="GO" id="GO:0016616">
    <property type="term" value="F:oxidoreductase activity, acting on the CH-OH group of donors, NAD or NADP as acceptor"/>
    <property type="evidence" value="ECO:0007669"/>
    <property type="project" value="TreeGrafter"/>
</dbReference>
<proteinExistence type="inferred from homology"/>
<sequence length="270" mass="28701">MSGESNISESKPEPRAAIITGAARGIGRAIAIQLAEDGFDITLNDLQSNSQALSEVVQEVKSKGRKAIVVNGDVSKEEFVKELVDTTVSELGHLHVMVANAGVANLLGSQIVDGEISLEEWRRILTVNLDGVFLCYRAAARQMLKQGRGGRIIGASSAFGKRGYAGVAPYCTSKFGVRGLTQALAAELAPTGITVNAYAPGYIKTAMLTGDTEEEKAKWPMNFERTVKATPMQRLGTPEEIAGLVSYLASDKASFITGQSVSINGGLFFD</sequence>
<dbReference type="GO" id="GO:0006633">
    <property type="term" value="P:fatty acid biosynthetic process"/>
    <property type="evidence" value="ECO:0007669"/>
    <property type="project" value="TreeGrafter"/>
</dbReference>
<comment type="caution">
    <text evidence="3">The sequence shown here is derived from an EMBL/GenBank/DDBJ whole genome shotgun (WGS) entry which is preliminary data.</text>
</comment>
<dbReference type="SUPFAM" id="SSF51735">
    <property type="entry name" value="NAD(P)-binding Rossmann-fold domains"/>
    <property type="match status" value="1"/>
</dbReference>
<dbReference type="PRINTS" id="PR00080">
    <property type="entry name" value="SDRFAMILY"/>
</dbReference>
<comment type="similarity">
    <text evidence="1">Belongs to the short-chain dehydrogenases/reductases (SDR) family.</text>
</comment>
<organism evidence="3 4">
    <name type="scientific">Clathrus columnatus</name>
    <dbReference type="NCBI Taxonomy" id="1419009"/>
    <lineage>
        <taxon>Eukaryota</taxon>
        <taxon>Fungi</taxon>
        <taxon>Dikarya</taxon>
        <taxon>Basidiomycota</taxon>
        <taxon>Agaricomycotina</taxon>
        <taxon>Agaricomycetes</taxon>
        <taxon>Phallomycetidae</taxon>
        <taxon>Phallales</taxon>
        <taxon>Clathraceae</taxon>
        <taxon>Clathrus</taxon>
    </lineage>
</organism>
<evidence type="ECO:0000313" key="3">
    <source>
        <dbReference type="EMBL" id="GJJ15821.1"/>
    </source>
</evidence>
<protein>
    <submittedName>
        <fullName evidence="3">Uncharacterized protein</fullName>
    </submittedName>
</protein>
<keyword evidence="4" id="KW-1185">Reference proteome</keyword>
<dbReference type="PROSITE" id="PS00061">
    <property type="entry name" value="ADH_SHORT"/>
    <property type="match status" value="1"/>
</dbReference>
<dbReference type="EMBL" id="BPWL01000011">
    <property type="protein sequence ID" value="GJJ15821.1"/>
    <property type="molecule type" value="Genomic_DNA"/>
</dbReference>
<dbReference type="InterPro" id="IPR020904">
    <property type="entry name" value="Sc_DH/Rdtase_CS"/>
</dbReference>
<accession>A0AAV5AST2</accession>
<dbReference type="Pfam" id="PF13561">
    <property type="entry name" value="adh_short_C2"/>
    <property type="match status" value="1"/>
</dbReference>
<dbReference type="InterPro" id="IPR002347">
    <property type="entry name" value="SDR_fam"/>
</dbReference>
<dbReference type="Proteomes" id="UP001050691">
    <property type="component" value="Unassembled WGS sequence"/>
</dbReference>
<evidence type="ECO:0000256" key="1">
    <source>
        <dbReference type="ARBA" id="ARBA00006484"/>
    </source>
</evidence>
<gene>
    <name evidence="3" type="ORF">Clacol_010099</name>
</gene>
<evidence type="ECO:0000313" key="4">
    <source>
        <dbReference type="Proteomes" id="UP001050691"/>
    </source>
</evidence>
<dbReference type="NCBIfam" id="NF005559">
    <property type="entry name" value="PRK07231.1"/>
    <property type="match status" value="1"/>
</dbReference>
<dbReference type="PANTHER" id="PTHR42760">
    <property type="entry name" value="SHORT-CHAIN DEHYDROGENASES/REDUCTASES FAMILY MEMBER"/>
    <property type="match status" value="1"/>
</dbReference>
<dbReference type="GO" id="GO:0048038">
    <property type="term" value="F:quinone binding"/>
    <property type="evidence" value="ECO:0007669"/>
    <property type="project" value="TreeGrafter"/>
</dbReference>
<dbReference type="InterPro" id="IPR036291">
    <property type="entry name" value="NAD(P)-bd_dom_sf"/>
</dbReference>
<dbReference type="PANTHER" id="PTHR42760:SF121">
    <property type="entry name" value="3-OXOACYL-(ACYL-CARRIER-PROTEIN) REDUCTASE"/>
    <property type="match status" value="1"/>
</dbReference>
<dbReference type="FunFam" id="3.40.50.720:FF:000084">
    <property type="entry name" value="Short-chain dehydrogenase reductase"/>
    <property type="match status" value="1"/>
</dbReference>
<dbReference type="NCBIfam" id="NF009466">
    <property type="entry name" value="PRK12826.1-2"/>
    <property type="match status" value="1"/>
</dbReference>